<organism evidence="2 3">
    <name type="scientific">Boletus reticuloceps</name>
    <dbReference type="NCBI Taxonomy" id="495285"/>
    <lineage>
        <taxon>Eukaryota</taxon>
        <taxon>Fungi</taxon>
        <taxon>Dikarya</taxon>
        <taxon>Basidiomycota</taxon>
        <taxon>Agaricomycotina</taxon>
        <taxon>Agaricomycetes</taxon>
        <taxon>Agaricomycetidae</taxon>
        <taxon>Boletales</taxon>
        <taxon>Boletineae</taxon>
        <taxon>Boletaceae</taxon>
        <taxon>Boletoideae</taxon>
        <taxon>Boletus</taxon>
    </lineage>
</organism>
<keyword evidence="3" id="KW-1185">Reference proteome</keyword>
<keyword evidence="1" id="KW-1133">Transmembrane helix</keyword>
<keyword evidence="1" id="KW-0472">Membrane</keyword>
<gene>
    <name evidence="2" type="ORF">JVT61DRAFT_11440</name>
</gene>
<accession>A0A8I2YXZ0</accession>
<proteinExistence type="predicted"/>
<protein>
    <submittedName>
        <fullName evidence="2">Uncharacterized protein</fullName>
    </submittedName>
</protein>
<evidence type="ECO:0000256" key="1">
    <source>
        <dbReference type="SAM" id="Phobius"/>
    </source>
</evidence>
<reference evidence="2" key="1">
    <citation type="submission" date="2021-03" db="EMBL/GenBank/DDBJ databases">
        <title>Evolutionary innovations through gain and loss of genes in the ectomycorrhizal Boletales.</title>
        <authorList>
            <person name="Wu G."/>
            <person name="Miyauchi S."/>
            <person name="Morin E."/>
            <person name="Yang Z.-L."/>
            <person name="Xu J."/>
            <person name="Martin F.M."/>
        </authorList>
    </citation>
    <scope>NUCLEOTIDE SEQUENCE</scope>
    <source>
        <strain evidence="2">BR01</strain>
    </source>
</reference>
<feature type="transmembrane region" description="Helical" evidence="1">
    <location>
        <begin position="56"/>
        <end position="80"/>
    </location>
</feature>
<evidence type="ECO:0000313" key="3">
    <source>
        <dbReference type="Proteomes" id="UP000683000"/>
    </source>
</evidence>
<dbReference type="Proteomes" id="UP000683000">
    <property type="component" value="Unassembled WGS sequence"/>
</dbReference>
<feature type="transmembrane region" description="Helical" evidence="1">
    <location>
        <begin position="30"/>
        <end position="49"/>
    </location>
</feature>
<dbReference type="AlphaFoldDB" id="A0A8I2YXZ0"/>
<name>A0A8I2YXZ0_9AGAM</name>
<comment type="caution">
    <text evidence="2">The sequence shown here is derived from an EMBL/GenBank/DDBJ whole genome shotgun (WGS) entry which is preliminary data.</text>
</comment>
<evidence type="ECO:0000313" key="2">
    <source>
        <dbReference type="EMBL" id="KAG6379018.1"/>
    </source>
</evidence>
<keyword evidence="1" id="KW-0812">Transmembrane</keyword>
<dbReference type="EMBL" id="JAGFBS010000005">
    <property type="protein sequence ID" value="KAG6379018.1"/>
    <property type="molecule type" value="Genomic_DNA"/>
</dbReference>
<sequence length="85" mass="9361">MTSVTAAPGTIEIAASTTEPPINAQAFQPTWRSILSLLLTVPLSATSFIQASFIIIILLTILLSLTLNYMLVLLAFWFMYVENEL</sequence>